<feature type="DNA-binding region" description="H-T-H motif" evidence="4">
    <location>
        <begin position="28"/>
        <end position="47"/>
    </location>
</feature>
<keyword evidence="7" id="KW-1185">Reference proteome</keyword>
<evidence type="ECO:0000313" key="7">
    <source>
        <dbReference type="Proteomes" id="UP000031408"/>
    </source>
</evidence>
<dbReference type="Pfam" id="PF00440">
    <property type="entry name" value="TetR_N"/>
    <property type="match status" value="1"/>
</dbReference>
<dbReference type="AlphaFoldDB" id="A0A0C1LE30"/>
<gene>
    <name evidence="6" type="ORF">OI18_16250</name>
</gene>
<dbReference type="Gene3D" id="1.10.10.60">
    <property type="entry name" value="Homeodomain-like"/>
    <property type="match status" value="1"/>
</dbReference>
<dbReference type="PRINTS" id="PR00455">
    <property type="entry name" value="HTHTETR"/>
</dbReference>
<evidence type="ECO:0000256" key="4">
    <source>
        <dbReference type="PROSITE-ProRule" id="PRU00335"/>
    </source>
</evidence>
<dbReference type="PANTHER" id="PTHR47506:SF3">
    <property type="entry name" value="HTH-TYPE TRANSCRIPTIONAL REGULATOR LMRA"/>
    <property type="match status" value="1"/>
</dbReference>
<dbReference type="PROSITE" id="PS50977">
    <property type="entry name" value="HTH_TETR_2"/>
    <property type="match status" value="1"/>
</dbReference>
<proteinExistence type="predicted"/>
<accession>A0A0C1LE30</accession>
<dbReference type="SUPFAM" id="SSF46689">
    <property type="entry name" value="Homeodomain-like"/>
    <property type="match status" value="1"/>
</dbReference>
<keyword evidence="1" id="KW-0805">Transcription regulation</keyword>
<keyword evidence="3" id="KW-0804">Transcription</keyword>
<dbReference type="InterPro" id="IPR001647">
    <property type="entry name" value="HTH_TetR"/>
</dbReference>
<evidence type="ECO:0000259" key="5">
    <source>
        <dbReference type="PROSITE" id="PS50977"/>
    </source>
</evidence>
<evidence type="ECO:0000256" key="1">
    <source>
        <dbReference type="ARBA" id="ARBA00023015"/>
    </source>
</evidence>
<feature type="domain" description="HTH tetR-type" evidence="5">
    <location>
        <begin position="5"/>
        <end position="65"/>
    </location>
</feature>
<reference evidence="6 7" key="1">
    <citation type="submission" date="2014-11" db="EMBL/GenBank/DDBJ databases">
        <title>Genome sequence of Flavihumibacter solisilvae 3-3.</title>
        <authorList>
            <person name="Zhou G."/>
            <person name="Li M."/>
            <person name="Wang G."/>
        </authorList>
    </citation>
    <scope>NUCLEOTIDE SEQUENCE [LARGE SCALE GENOMIC DNA]</scope>
    <source>
        <strain evidence="6 7">3-3</strain>
    </source>
</reference>
<dbReference type="OrthoDB" id="9789566at2"/>
<sequence length="197" mass="22998">MDKKESVKKQIGKAAKECFLKYGLEKTTLDDIAKSMGLNKSSLFYYYKNKEALFLEVAVNEGEEYLKSLQEKTLKKKSVEAMVLFYFEERFNYYMAVLNLNKITPETLQKLIPGFLELYESVMQKEIVFLASLLKEGIRKKEIFKADPIRLATSLIIMSDSIKHYTEQRAVLEKAEQIDYSKGLDEIKYLLKLIFRP</sequence>
<keyword evidence="2 4" id="KW-0238">DNA-binding</keyword>
<dbReference type="Proteomes" id="UP000031408">
    <property type="component" value="Unassembled WGS sequence"/>
</dbReference>
<evidence type="ECO:0000256" key="2">
    <source>
        <dbReference type="ARBA" id="ARBA00023125"/>
    </source>
</evidence>
<evidence type="ECO:0000313" key="6">
    <source>
        <dbReference type="EMBL" id="KIC93703.1"/>
    </source>
</evidence>
<dbReference type="Gene3D" id="1.10.357.10">
    <property type="entry name" value="Tetracycline Repressor, domain 2"/>
    <property type="match status" value="1"/>
</dbReference>
<organism evidence="6 7">
    <name type="scientific">Flavihumibacter solisilvae</name>
    <dbReference type="NCBI Taxonomy" id="1349421"/>
    <lineage>
        <taxon>Bacteria</taxon>
        <taxon>Pseudomonadati</taxon>
        <taxon>Bacteroidota</taxon>
        <taxon>Chitinophagia</taxon>
        <taxon>Chitinophagales</taxon>
        <taxon>Chitinophagaceae</taxon>
        <taxon>Flavihumibacter</taxon>
    </lineage>
</organism>
<comment type="caution">
    <text evidence="6">The sequence shown here is derived from an EMBL/GenBank/DDBJ whole genome shotgun (WGS) entry which is preliminary data.</text>
</comment>
<evidence type="ECO:0000256" key="3">
    <source>
        <dbReference type="ARBA" id="ARBA00023163"/>
    </source>
</evidence>
<dbReference type="RefSeq" id="WP_039141680.1">
    <property type="nucleotide sequence ID" value="NZ_JSVC01000018.1"/>
</dbReference>
<protein>
    <recommendedName>
        <fullName evidence="5">HTH tetR-type domain-containing protein</fullName>
    </recommendedName>
</protein>
<dbReference type="GO" id="GO:0003677">
    <property type="term" value="F:DNA binding"/>
    <property type="evidence" value="ECO:0007669"/>
    <property type="project" value="UniProtKB-UniRule"/>
</dbReference>
<dbReference type="PANTHER" id="PTHR47506">
    <property type="entry name" value="TRANSCRIPTIONAL REGULATORY PROTEIN"/>
    <property type="match status" value="1"/>
</dbReference>
<dbReference type="STRING" id="1349421.OI18_16250"/>
<dbReference type="InterPro" id="IPR009057">
    <property type="entry name" value="Homeodomain-like_sf"/>
</dbReference>
<name>A0A0C1LE30_9BACT</name>
<dbReference type="EMBL" id="JSVC01000018">
    <property type="protein sequence ID" value="KIC93703.1"/>
    <property type="molecule type" value="Genomic_DNA"/>
</dbReference>